<evidence type="ECO:0000256" key="1">
    <source>
        <dbReference type="SAM" id="MobiDB-lite"/>
    </source>
</evidence>
<dbReference type="Proteomes" id="UP000256964">
    <property type="component" value="Unassembled WGS sequence"/>
</dbReference>
<dbReference type="AlphaFoldDB" id="A0A371CW59"/>
<gene>
    <name evidence="2" type="ORF">OH76DRAFT_1487088</name>
</gene>
<dbReference type="OrthoDB" id="2757823at2759"/>
<organism evidence="2 3">
    <name type="scientific">Lentinus brumalis</name>
    <dbReference type="NCBI Taxonomy" id="2498619"/>
    <lineage>
        <taxon>Eukaryota</taxon>
        <taxon>Fungi</taxon>
        <taxon>Dikarya</taxon>
        <taxon>Basidiomycota</taxon>
        <taxon>Agaricomycotina</taxon>
        <taxon>Agaricomycetes</taxon>
        <taxon>Polyporales</taxon>
        <taxon>Polyporaceae</taxon>
        <taxon>Lentinus</taxon>
    </lineage>
</organism>
<reference evidence="2 3" key="1">
    <citation type="journal article" date="2018" name="Biotechnol. Biofuels">
        <title>Integrative visual omics of the white-rot fungus Polyporus brumalis exposes the biotechnological potential of its oxidative enzymes for delignifying raw plant biomass.</title>
        <authorList>
            <person name="Miyauchi S."/>
            <person name="Rancon A."/>
            <person name="Drula E."/>
            <person name="Hage H."/>
            <person name="Chaduli D."/>
            <person name="Favel A."/>
            <person name="Grisel S."/>
            <person name="Henrissat B."/>
            <person name="Herpoel-Gimbert I."/>
            <person name="Ruiz-Duenas F.J."/>
            <person name="Chevret D."/>
            <person name="Hainaut M."/>
            <person name="Lin J."/>
            <person name="Wang M."/>
            <person name="Pangilinan J."/>
            <person name="Lipzen A."/>
            <person name="Lesage-Meessen L."/>
            <person name="Navarro D."/>
            <person name="Riley R."/>
            <person name="Grigoriev I.V."/>
            <person name="Zhou S."/>
            <person name="Raouche S."/>
            <person name="Rosso M.N."/>
        </authorList>
    </citation>
    <scope>NUCLEOTIDE SEQUENCE [LARGE SCALE GENOMIC DNA]</scope>
    <source>
        <strain evidence="2 3">BRFM 1820</strain>
    </source>
</reference>
<feature type="compositionally biased region" description="Polar residues" evidence="1">
    <location>
        <begin position="1"/>
        <end position="10"/>
    </location>
</feature>
<name>A0A371CW59_9APHY</name>
<dbReference type="EMBL" id="KZ857449">
    <property type="protein sequence ID" value="RDX44511.1"/>
    <property type="molecule type" value="Genomic_DNA"/>
</dbReference>
<feature type="region of interest" description="Disordered" evidence="1">
    <location>
        <begin position="1"/>
        <end position="39"/>
    </location>
</feature>
<feature type="region of interest" description="Disordered" evidence="1">
    <location>
        <begin position="187"/>
        <end position="206"/>
    </location>
</feature>
<sequence length="240" mass="26891">MAKTSRTLTSRPARHSPLMRTAVPLRPRDLASRRQPSTRARATPAEFFVRSLLKYAPAFDPHIAGFGGEVECVVRLHVEVIEGEAEGIFVDPSTYNLVVRFEMPLPTGGTHTAKLDSWCGIDFDAPDAPLWAGRVRAAPTRPLLLRHSLGWLWTNIQAIDHRAARCDGDVWCRILRFLNCVKEAYRPTPPRPSPIRPRPRPRGRDTELRTGLEGIVQELAVLHLDSGVEDLADRMEAVKI</sequence>
<keyword evidence="3" id="KW-1185">Reference proteome</keyword>
<evidence type="ECO:0000313" key="3">
    <source>
        <dbReference type="Proteomes" id="UP000256964"/>
    </source>
</evidence>
<protein>
    <submittedName>
        <fullName evidence="2">Uncharacterized protein</fullName>
    </submittedName>
</protein>
<evidence type="ECO:0000313" key="2">
    <source>
        <dbReference type="EMBL" id="RDX44511.1"/>
    </source>
</evidence>
<proteinExistence type="predicted"/>
<feature type="compositionally biased region" description="Pro residues" evidence="1">
    <location>
        <begin position="187"/>
        <end position="196"/>
    </location>
</feature>
<accession>A0A371CW59</accession>